<dbReference type="PROSITE" id="PS51186">
    <property type="entry name" value="GNAT"/>
    <property type="match status" value="1"/>
</dbReference>
<dbReference type="RefSeq" id="WP_111898578.1">
    <property type="nucleotide sequence ID" value="NZ_CP033459.1"/>
</dbReference>
<keyword evidence="3" id="KW-1185">Reference proteome</keyword>
<name>A0A5P8E5C8_9BACT</name>
<reference evidence="2 3" key="1">
    <citation type="submission" date="2018-11" db="EMBL/GenBank/DDBJ databases">
        <authorList>
            <person name="Na S.W."/>
            <person name="Baik M."/>
        </authorList>
    </citation>
    <scope>NUCLEOTIDE SEQUENCE [LARGE SCALE GENOMIC DNA]</scope>
    <source>
        <strain evidence="2 3">E39</strain>
    </source>
</reference>
<evidence type="ECO:0000259" key="1">
    <source>
        <dbReference type="PROSITE" id="PS51186"/>
    </source>
</evidence>
<dbReference type="GO" id="GO:0016747">
    <property type="term" value="F:acyltransferase activity, transferring groups other than amino-acyl groups"/>
    <property type="evidence" value="ECO:0007669"/>
    <property type="project" value="InterPro"/>
</dbReference>
<feature type="domain" description="N-acetyltransferase" evidence="1">
    <location>
        <begin position="3"/>
        <end position="171"/>
    </location>
</feature>
<dbReference type="KEGG" id="alq:C7Y71_003325"/>
<accession>A0A5P8E5C8</accession>
<dbReference type="AlphaFoldDB" id="A0A5P8E5C8"/>
<dbReference type="InterPro" id="IPR000182">
    <property type="entry name" value="GNAT_dom"/>
</dbReference>
<dbReference type="EMBL" id="CP033459">
    <property type="protein sequence ID" value="QFQ12127.1"/>
    <property type="molecule type" value="Genomic_DNA"/>
</dbReference>
<dbReference type="PANTHER" id="PTHR43415:SF3">
    <property type="entry name" value="GNAT-FAMILY ACETYLTRANSFERASE"/>
    <property type="match status" value="1"/>
</dbReference>
<keyword evidence="2" id="KW-0808">Transferase</keyword>
<sequence length="172" mass="19661">MDITLRELEPEDLDFLYRMENDESLWLFGTCNHPTSRYALRQYLAGQPSDIFSSGQMRLMVVINEGEKEEPVGLVDLTSHSPTDCRAEVGIAILAKHRGKGYGLQTLIKLEEFATSQLRIHLLYAYVSVKHNPVSRKLFERAGYNVSAIVPDWHFCNGTYEDAVLYTKVFKD</sequence>
<evidence type="ECO:0000313" key="3">
    <source>
        <dbReference type="Proteomes" id="UP000249375"/>
    </source>
</evidence>
<dbReference type="InterPro" id="IPR016181">
    <property type="entry name" value="Acyl_CoA_acyltransferase"/>
</dbReference>
<dbReference type="SUPFAM" id="SSF55729">
    <property type="entry name" value="Acyl-CoA N-acyltransferases (Nat)"/>
    <property type="match status" value="1"/>
</dbReference>
<organism evidence="2 3">
    <name type="scientific">Pseudoprevotella muciniphila</name>
    <dbReference type="NCBI Taxonomy" id="2133944"/>
    <lineage>
        <taxon>Bacteria</taxon>
        <taxon>Pseudomonadati</taxon>
        <taxon>Bacteroidota</taxon>
        <taxon>Bacteroidia</taxon>
        <taxon>Bacteroidales</taxon>
        <taxon>Prevotellaceae</taxon>
        <taxon>Pseudoprevotella</taxon>
    </lineage>
</organism>
<proteinExistence type="predicted"/>
<dbReference type="CDD" id="cd04301">
    <property type="entry name" value="NAT_SF"/>
    <property type="match status" value="1"/>
</dbReference>
<gene>
    <name evidence="2" type="ORF">C7Y71_003325</name>
</gene>
<dbReference type="PANTHER" id="PTHR43415">
    <property type="entry name" value="SPERMIDINE N(1)-ACETYLTRANSFERASE"/>
    <property type="match status" value="1"/>
</dbReference>
<evidence type="ECO:0000313" key="2">
    <source>
        <dbReference type="EMBL" id="QFQ12127.1"/>
    </source>
</evidence>
<dbReference type="OrthoDB" id="893030at2"/>
<dbReference type="Gene3D" id="3.40.630.30">
    <property type="match status" value="1"/>
</dbReference>
<dbReference type="Proteomes" id="UP000249375">
    <property type="component" value="Chromosome"/>
</dbReference>
<dbReference type="Pfam" id="PF13302">
    <property type="entry name" value="Acetyltransf_3"/>
    <property type="match status" value="1"/>
</dbReference>
<protein>
    <submittedName>
        <fullName evidence="2">N-acetyltransferase</fullName>
    </submittedName>
</protein>